<keyword evidence="7" id="KW-1185">Reference proteome</keyword>
<evidence type="ECO:0000313" key="7">
    <source>
        <dbReference type="Proteomes" id="UP000251891"/>
    </source>
</evidence>
<dbReference type="GO" id="GO:0000976">
    <property type="term" value="F:transcription cis-regulatory region binding"/>
    <property type="evidence" value="ECO:0007669"/>
    <property type="project" value="TreeGrafter"/>
</dbReference>
<proteinExistence type="predicted"/>
<dbReference type="InterPro" id="IPR041347">
    <property type="entry name" value="MftR_C"/>
</dbReference>
<evidence type="ECO:0000259" key="5">
    <source>
        <dbReference type="PROSITE" id="PS50977"/>
    </source>
</evidence>
<dbReference type="AlphaFoldDB" id="A0A365H9B4"/>
<comment type="caution">
    <text evidence="6">The sequence shown here is derived from an EMBL/GenBank/DDBJ whole genome shotgun (WGS) entry which is preliminary data.</text>
</comment>
<gene>
    <name evidence="6" type="ORF">DPM19_07440</name>
</gene>
<dbReference type="PROSITE" id="PS50977">
    <property type="entry name" value="HTH_TETR_2"/>
    <property type="match status" value="1"/>
</dbReference>
<dbReference type="RefSeq" id="WP_111864081.1">
    <property type="nucleotide sequence ID" value="NZ_QLYX01000003.1"/>
</dbReference>
<accession>A0A365H9B4</accession>
<keyword evidence="3" id="KW-0804">Transcription</keyword>
<keyword evidence="1" id="KW-0805">Transcription regulation</keyword>
<evidence type="ECO:0000313" key="6">
    <source>
        <dbReference type="EMBL" id="RAY15619.1"/>
    </source>
</evidence>
<dbReference type="GO" id="GO:0003700">
    <property type="term" value="F:DNA-binding transcription factor activity"/>
    <property type="evidence" value="ECO:0007669"/>
    <property type="project" value="TreeGrafter"/>
</dbReference>
<dbReference type="InterPro" id="IPR001647">
    <property type="entry name" value="HTH_TetR"/>
</dbReference>
<dbReference type="PANTHER" id="PTHR30055:SF238">
    <property type="entry name" value="MYCOFACTOCIN BIOSYNTHESIS TRANSCRIPTIONAL REGULATOR MFTR-RELATED"/>
    <property type="match status" value="1"/>
</dbReference>
<feature type="DNA-binding region" description="H-T-H motif" evidence="4">
    <location>
        <begin position="36"/>
        <end position="55"/>
    </location>
</feature>
<feature type="domain" description="HTH tetR-type" evidence="5">
    <location>
        <begin position="13"/>
        <end position="73"/>
    </location>
</feature>
<reference evidence="6 7" key="1">
    <citation type="submission" date="2018-06" db="EMBL/GenBank/DDBJ databases">
        <title>Actinomadura craniellae sp. nov. isolated from marine sponge Craniella sp.</title>
        <authorList>
            <person name="Li L."/>
            <person name="Xu Q.H."/>
            <person name="Lin H.W."/>
            <person name="Lu Y.H."/>
        </authorList>
    </citation>
    <scope>NUCLEOTIDE SEQUENCE [LARGE SCALE GENOMIC DNA]</scope>
    <source>
        <strain evidence="6 7">LHW63021</strain>
    </source>
</reference>
<evidence type="ECO:0000256" key="1">
    <source>
        <dbReference type="ARBA" id="ARBA00023015"/>
    </source>
</evidence>
<dbReference type="Gene3D" id="1.10.357.10">
    <property type="entry name" value="Tetracycline Repressor, domain 2"/>
    <property type="match status" value="1"/>
</dbReference>
<name>A0A365H9B4_9ACTN</name>
<dbReference type="PROSITE" id="PS01081">
    <property type="entry name" value="HTH_TETR_1"/>
    <property type="match status" value="1"/>
</dbReference>
<protein>
    <submittedName>
        <fullName evidence="6">TetR family transcriptional regulator</fullName>
    </submittedName>
</protein>
<dbReference type="Pfam" id="PF00440">
    <property type="entry name" value="TetR_N"/>
    <property type="match status" value="1"/>
</dbReference>
<dbReference type="Proteomes" id="UP000251891">
    <property type="component" value="Unassembled WGS sequence"/>
</dbReference>
<dbReference type="PRINTS" id="PR00455">
    <property type="entry name" value="HTHTETR"/>
</dbReference>
<organism evidence="6 7">
    <name type="scientific">Actinomadura craniellae</name>
    <dbReference type="NCBI Taxonomy" id="2231787"/>
    <lineage>
        <taxon>Bacteria</taxon>
        <taxon>Bacillati</taxon>
        <taxon>Actinomycetota</taxon>
        <taxon>Actinomycetes</taxon>
        <taxon>Streptosporangiales</taxon>
        <taxon>Thermomonosporaceae</taxon>
        <taxon>Actinomadura</taxon>
    </lineage>
</organism>
<dbReference type="Gene3D" id="1.10.10.60">
    <property type="entry name" value="Homeodomain-like"/>
    <property type="match status" value="1"/>
</dbReference>
<dbReference type="InterPro" id="IPR009057">
    <property type="entry name" value="Homeodomain-like_sf"/>
</dbReference>
<dbReference type="PANTHER" id="PTHR30055">
    <property type="entry name" value="HTH-TYPE TRANSCRIPTIONAL REGULATOR RUTR"/>
    <property type="match status" value="1"/>
</dbReference>
<dbReference type="OrthoDB" id="8688418at2"/>
<evidence type="ECO:0000256" key="2">
    <source>
        <dbReference type="ARBA" id="ARBA00023125"/>
    </source>
</evidence>
<dbReference type="Pfam" id="PF17754">
    <property type="entry name" value="TetR_C_14"/>
    <property type="match status" value="1"/>
</dbReference>
<dbReference type="SUPFAM" id="SSF46689">
    <property type="entry name" value="Homeodomain-like"/>
    <property type="match status" value="1"/>
</dbReference>
<sequence>MSTTVGLRERKKAATRQSLYEAAVRLAVEHGLENVTVEAIADAAGVSRRTFSNYFAGKDDALLYGEELWLRALLAAFTDRPAGESSRTALRHAFHALHAERGEPEPGRAARLRLVKQHPSLLARQMARYADFERELAELISARDGRPEVDVRARVQAASFLTGLRVAAHLWIEQQGARSLRSVMDEVLDHLA</sequence>
<evidence type="ECO:0000256" key="3">
    <source>
        <dbReference type="ARBA" id="ARBA00023163"/>
    </source>
</evidence>
<keyword evidence="2 4" id="KW-0238">DNA-binding</keyword>
<dbReference type="InterPro" id="IPR023772">
    <property type="entry name" value="DNA-bd_HTH_TetR-type_CS"/>
</dbReference>
<evidence type="ECO:0000256" key="4">
    <source>
        <dbReference type="PROSITE-ProRule" id="PRU00335"/>
    </source>
</evidence>
<dbReference type="EMBL" id="QLYX01000003">
    <property type="protein sequence ID" value="RAY15619.1"/>
    <property type="molecule type" value="Genomic_DNA"/>
</dbReference>
<dbReference type="InterPro" id="IPR050109">
    <property type="entry name" value="HTH-type_TetR-like_transc_reg"/>
</dbReference>